<accession>A0A8J3MYH1</accession>
<dbReference type="RefSeq" id="WP_220198769.1">
    <property type="nucleotide sequence ID" value="NZ_BNJF01000006.1"/>
</dbReference>
<dbReference type="AlphaFoldDB" id="A0A8J3MYH1"/>
<name>A0A8J3MYH1_9CHLR</name>
<dbReference type="InterPro" id="IPR013409">
    <property type="entry name" value="CRISPR-assoc_prot_Crn3/Csx3"/>
</dbReference>
<organism evidence="1 2">
    <name type="scientific">Ktedonospora formicarum</name>
    <dbReference type="NCBI Taxonomy" id="2778364"/>
    <lineage>
        <taxon>Bacteria</taxon>
        <taxon>Bacillati</taxon>
        <taxon>Chloroflexota</taxon>
        <taxon>Ktedonobacteria</taxon>
        <taxon>Ktedonobacterales</taxon>
        <taxon>Ktedonobacteraceae</taxon>
        <taxon>Ktedonospora</taxon>
    </lineage>
</organism>
<keyword evidence="2" id="KW-1185">Reference proteome</keyword>
<evidence type="ECO:0000313" key="1">
    <source>
        <dbReference type="EMBL" id="GHO49655.1"/>
    </source>
</evidence>
<gene>
    <name evidence="1" type="ORF">KSX_78180</name>
</gene>
<dbReference type="Proteomes" id="UP000612362">
    <property type="component" value="Unassembled WGS sequence"/>
</dbReference>
<dbReference type="Pfam" id="PF09620">
    <property type="entry name" value="Cas_csx3"/>
    <property type="match status" value="1"/>
</dbReference>
<evidence type="ECO:0000313" key="2">
    <source>
        <dbReference type="Proteomes" id="UP000612362"/>
    </source>
</evidence>
<sequence length="388" mass="43681">MPNLLPAVLIGGPAHAGKSVLFYSLTQALRERGVRHHAIRACPDGEGNWSQECDPEVVSEIRLRGPWSNEFVRRICQDLEHRCLPFLVDMGGQPKASQISLFQRCTHAVLLLREDKPEASVDWQGYVDANGLIPLAKIFSRQWGESLVTTRTPTLEGVLTHLERGNQVRVKGPLFDFLVERIATLFASYEVHDLERAAFEQAPGEVLNLYDALHAFDPKTSIWQPEMLMPFLAGMQPGPQALYGAGPNWLYASIAAHTNRQALYLYDPRHPFGWMQPAQVQFGTEPHPELQIATQERDDATVLSITIPSTHLEYFQPGPITFPPLPLHKGLIINGRLPYWLLTALVRLYKDAGMYWIAPYHVPLQSGVIAYSRDPDQHPGDRISYKTV</sequence>
<protein>
    <submittedName>
        <fullName evidence="1">Uncharacterized protein</fullName>
    </submittedName>
</protein>
<reference evidence="1" key="1">
    <citation type="submission" date="2020-10" db="EMBL/GenBank/DDBJ databases">
        <title>Taxonomic study of unclassified bacteria belonging to the class Ktedonobacteria.</title>
        <authorList>
            <person name="Yabe S."/>
            <person name="Wang C.M."/>
            <person name="Zheng Y."/>
            <person name="Sakai Y."/>
            <person name="Cavaletti L."/>
            <person name="Monciardini P."/>
            <person name="Donadio S."/>
        </authorList>
    </citation>
    <scope>NUCLEOTIDE SEQUENCE</scope>
    <source>
        <strain evidence="1">SOSP1-1</strain>
    </source>
</reference>
<proteinExistence type="predicted"/>
<comment type="caution">
    <text evidence="1">The sequence shown here is derived from an EMBL/GenBank/DDBJ whole genome shotgun (WGS) entry which is preliminary data.</text>
</comment>
<dbReference type="EMBL" id="BNJF01000006">
    <property type="protein sequence ID" value="GHO49655.1"/>
    <property type="molecule type" value="Genomic_DNA"/>
</dbReference>